<dbReference type="RefSeq" id="WP_317083620.1">
    <property type="nucleotide sequence ID" value="NZ_CP136594.1"/>
</dbReference>
<dbReference type="EC" id="1.1.5.3" evidence="8"/>
<evidence type="ECO:0000256" key="1">
    <source>
        <dbReference type="ARBA" id="ARBA00001974"/>
    </source>
</evidence>
<evidence type="ECO:0000259" key="6">
    <source>
        <dbReference type="Pfam" id="PF01266"/>
    </source>
</evidence>
<dbReference type="InterPro" id="IPR038299">
    <property type="entry name" value="DAO_C_sf"/>
</dbReference>
<dbReference type="EMBL" id="CP136594">
    <property type="protein sequence ID" value="WOE76137.1"/>
    <property type="molecule type" value="Genomic_DNA"/>
</dbReference>
<sequence>MAENTLYDLAIIGGGINGAAIARDASGRGLKVLLLEKGDLACETSSASSKLVHGGLRYLEHLEFRLVREALLEREVLLQSAPHIIWPLRIVLPHNTNLRPAWMLRLGLFLYDNLGARKILPGTETVDLHQPPYAGILQEHLQKGFSFADCWTDDARMVVLNALDAAERGADIRVRTRCSGLKREDAHWHITAETAEGEKQFQARAVVNAAGMAVDDILNRAYPGSNRQNLRLVKGSHIVVRRLYLGEHLYMFQNSDKRIVFAIPYERDFTLIGTTDTPYDPADGPPEISEAETEYLLSIANEYFATPVTRQDIVWTYSGVRPLYDDKADNASTVTRDYVFDLDAPEDGAALLSIFGGKITTCRKLAEHAMEKLADPLGLSEDSGPEKPGWTAHKALPGGDIADADFDAFFAELEASYLWMPQDMLWRMGRCYGTRIHNIIGNCDRMEQLGAQFGGGLSEAEVRYLVDQEWAREAEDILWRRTKCGLHMSEAEQADFHEWFAKSFTRRREDAES</sequence>
<dbReference type="InterPro" id="IPR031656">
    <property type="entry name" value="DAO_C"/>
</dbReference>
<evidence type="ECO:0000256" key="4">
    <source>
        <dbReference type="ARBA" id="ARBA00022827"/>
    </source>
</evidence>
<dbReference type="SUPFAM" id="SSF51905">
    <property type="entry name" value="FAD/NAD(P)-binding domain"/>
    <property type="match status" value="1"/>
</dbReference>
<dbReference type="Gene3D" id="3.30.9.10">
    <property type="entry name" value="D-Amino Acid Oxidase, subunit A, domain 2"/>
    <property type="match status" value="1"/>
</dbReference>
<dbReference type="PANTHER" id="PTHR11985:SF15">
    <property type="entry name" value="GLYCEROL-3-PHOSPHATE DEHYDROGENASE, MITOCHONDRIAL"/>
    <property type="match status" value="1"/>
</dbReference>
<dbReference type="Pfam" id="PF16901">
    <property type="entry name" value="DAO_C"/>
    <property type="match status" value="1"/>
</dbReference>
<keyword evidence="4" id="KW-0274">FAD</keyword>
<evidence type="ECO:0000313" key="8">
    <source>
        <dbReference type="EMBL" id="WOE76137.1"/>
    </source>
</evidence>
<dbReference type="KEGG" id="acoa:RB602_05325"/>
<name>A0AA97FAP2_9SPHN</name>
<keyword evidence="3" id="KW-0285">Flavoprotein</keyword>
<proteinExistence type="inferred from homology"/>
<evidence type="ECO:0000256" key="2">
    <source>
        <dbReference type="ARBA" id="ARBA00007330"/>
    </source>
</evidence>
<comment type="cofactor">
    <cofactor evidence="1">
        <name>FAD</name>
        <dbReference type="ChEBI" id="CHEBI:57692"/>
    </cofactor>
</comment>
<keyword evidence="5 8" id="KW-0560">Oxidoreductase</keyword>
<gene>
    <name evidence="8" type="primary">glpD</name>
    <name evidence="8" type="ORF">RB602_05325</name>
</gene>
<dbReference type="InterPro" id="IPR000447">
    <property type="entry name" value="G3P_DH_FAD-dep"/>
</dbReference>
<comment type="similarity">
    <text evidence="2">Belongs to the FAD-dependent glycerol-3-phosphate dehydrogenase family.</text>
</comment>
<reference evidence="8 9" key="1">
    <citation type="submission" date="2023-10" db="EMBL/GenBank/DDBJ databases">
        <title>Complete genome sequence of a Sphingomonadaceae bacterium.</title>
        <authorList>
            <person name="Yan C."/>
        </authorList>
    </citation>
    <scope>NUCLEOTIDE SEQUENCE [LARGE SCALE GENOMIC DNA]</scope>
    <source>
        <strain evidence="8 9">SCSIO 66989</strain>
    </source>
</reference>
<evidence type="ECO:0000313" key="9">
    <source>
        <dbReference type="Proteomes" id="UP001302429"/>
    </source>
</evidence>
<accession>A0AA97FAP2</accession>
<dbReference type="NCBIfam" id="NF008899">
    <property type="entry name" value="PRK12266.1"/>
    <property type="match status" value="1"/>
</dbReference>
<dbReference type="Gene3D" id="1.10.8.870">
    <property type="entry name" value="Alpha-glycerophosphate oxidase, cap domain"/>
    <property type="match status" value="1"/>
</dbReference>
<dbReference type="Pfam" id="PF01266">
    <property type="entry name" value="DAO"/>
    <property type="match status" value="1"/>
</dbReference>
<dbReference type="PANTHER" id="PTHR11985">
    <property type="entry name" value="GLYCEROL-3-PHOSPHATE DEHYDROGENASE"/>
    <property type="match status" value="1"/>
</dbReference>
<keyword evidence="9" id="KW-1185">Reference proteome</keyword>
<evidence type="ECO:0000256" key="3">
    <source>
        <dbReference type="ARBA" id="ARBA00022630"/>
    </source>
</evidence>
<dbReference type="AlphaFoldDB" id="A0AA97FAP2"/>
<organism evidence="8 9">
    <name type="scientific">Alterisphingorhabdus coralli</name>
    <dbReference type="NCBI Taxonomy" id="3071408"/>
    <lineage>
        <taxon>Bacteria</taxon>
        <taxon>Pseudomonadati</taxon>
        <taxon>Pseudomonadota</taxon>
        <taxon>Alphaproteobacteria</taxon>
        <taxon>Sphingomonadales</taxon>
        <taxon>Sphingomonadaceae</taxon>
        <taxon>Alterisphingorhabdus (ex Yan et al. 2024)</taxon>
    </lineage>
</organism>
<dbReference type="InterPro" id="IPR036188">
    <property type="entry name" value="FAD/NAD-bd_sf"/>
</dbReference>
<dbReference type="GO" id="GO:0046168">
    <property type="term" value="P:glycerol-3-phosphate catabolic process"/>
    <property type="evidence" value="ECO:0007669"/>
    <property type="project" value="TreeGrafter"/>
</dbReference>
<dbReference type="InterPro" id="IPR006076">
    <property type="entry name" value="FAD-dep_OxRdtase"/>
</dbReference>
<evidence type="ECO:0000256" key="5">
    <source>
        <dbReference type="ARBA" id="ARBA00023002"/>
    </source>
</evidence>
<dbReference type="NCBIfam" id="NF009906">
    <property type="entry name" value="PRK13369.1"/>
    <property type="match status" value="1"/>
</dbReference>
<dbReference type="Gene3D" id="3.50.50.60">
    <property type="entry name" value="FAD/NAD(P)-binding domain"/>
    <property type="match status" value="1"/>
</dbReference>
<evidence type="ECO:0000259" key="7">
    <source>
        <dbReference type="Pfam" id="PF16901"/>
    </source>
</evidence>
<protein>
    <submittedName>
        <fullName evidence="8">Glycerol-3-phosphate dehydrogenase</fullName>
        <ecNumber evidence="8">1.1.5.3</ecNumber>
    </submittedName>
</protein>
<dbReference type="Proteomes" id="UP001302429">
    <property type="component" value="Chromosome"/>
</dbReference>
<dbReference type="Gene3D" id="6.10.250.1890">
    <property type="match status" value="1"/>
</dbReference>
<dbReference type="PRINTS" id="PR01001">
    <property type="entry name" value="FADG3PDH"/>
</dbReference>
<feature type="domain" description="FAD dependent oxidoreductase" evidence="6">
    <location>
        <begin position="8"/>
        <end position="327"/>
    </location>
</feature>
<dbReference type="GO" id="GO:0004368">
    <property type="term" value="F:glycerol-3-phosphate dehydrogenase (quinone) activity"/>
    <property type="evidence" value="ECO:0007669"/>
    <property type="project" value="UniProtKB-EC"/>
</dbReference>
<feature type="domain" description="Alpha-glycerophosphate oxidase C-terminal" evidence="7">
    <location>
        <begin position="391"/>
        <end position="489"/>
    </location>
</feature>